<organism evidence="2 3">
    <name type="scientific">Pantoea latae</name>
    <dbReference type="NCBI Taxonomy" id="1964541"/>
    <lineage>
        <taxon>Bacteria</taxon>
        <taxon>Pseudomonadati</taxon>
        <taxon>Pseudomonadota</taxon>
        <taxon>Gammaproteobacteria</taxon>
        <taxon>Enterobacterales</taxon>
        <taxon>Erwiniaceae</taxon>
        <taxon>Pantoea</taxon>
    </lineage>
</organism>
<dbReference type="EMBL" id="MWUE01000005">
    <property type="protein sequence ID" value="OQP35637.1"/>
    <property type="molecule type" value="Genomic_DNA"/>
</dbReference>
<sequence>MIAVNLLPWRQARLRRQRRVSLSIGAAALLLLALLAAWQLWRLDCASQRLQAAQREARAALAESGDRLAQRRALQQQLAAQQAQWRRVRRHADQLLRWHQFWQALPALLPDPLWLDRVEKQPERLSIEGRAQSMQAIGELRRRLGGLPLFAAIKQGSVERQPDGLYRFTLRAYPGEVDDE</sequence>
<keyword evidence="3" id="KW-1185">Reference proteome</keyword>
<protein>
    <recommendedName>
        <fullName evidence="4">Fimbrial assembly protein</fullName>
    </recommendedName>
</protein>
<dbReference type="RefSeq" id="WP_081136575.1">
    <property type="nucleotide sequence ID" value="NZ_MWUE01000005.1"/>
</dbReference>
<evidence type="ECO:0008006" key="4">
    <source>
        <dbReference type="Google" id="ProtNLM"/>
    </source>
</evidence>
<proteinExistence type="predicted"/>
<keyword evidence="1" id="KW-0472">Membrane</keyword>
<dbReference type="PANTHER" id="PTHR40278">
    <property type="entry name" value="DNA UTILIZATION PROTEIN HOFN"/>
    <property type="match status" value="1"/>
</dbReference>
<feature type="transmembrane region" description="Helical" evidence="1">
    <location>
        <begin position="20"/>
        <end position="41"/>
    </location>
</feature>
<keyword evidence="1" id="KW-0812">Transmembrane</keyword>
<dbReference type="Pfam" id="PF05137">
    <property type="entry name" value="PilN"/>
    <property type="match status" value="1"/>
</dbReference>
<comment type="caution">
    <text evidence="2">The sequence shown here is derived from an EMBL/GenBank/DDBJ whole genome shotgun (WGS) entry which is preliminary data.</text>
</comment>
<keyword evidence="1" id="KW-1133">Transmembrane helix</keyword>
<gene>
    <name evidence="2" type="ORF">B2J69_03815</name>
</gene>
<dbReference type="InterPro" id="IPR052534">
    <property type="entry name" value="Extracell_DNA_Util/SecSys_Comp"/>
</dbReference>
<name>A0A1V9DP71_9GAMM</name>
<evidence type="ECO:0000313" key="3">
    <source>
        <dbReference type="Proteomes" id="UP000192769"/>
    </source>
</evidence>
<dbReference type="InterPro" id="IPR007813">
    <property type="entry name" value="PilN"/>
</dbReference>
<dbReference type="AlphaFoldDB" id="A0A1V9DP71"/>
<reference evidence="2 3" key="1">
    <citation type="submission" date="2017-02" db="EMBL/GenBank/DDBJ databases">
        <title>Whole genome shotgun sequence of Pantoea agglomerans strain AS1 isolated from a cycad, Zamia floridana in Central Florida, USA.</title>
        <authorList>
            <person name="Lata P."/>
            <person name="Govindarajan S."/>
            <person name="Qi F."/>
            <person name="Li J.-L."/>
            <person name="Maurya S.K."/>
            <person name="Sahoo M.K."/>
        </authorList>
    </citation>
    <scope>NUCLEOTIDE SEQUENCE [LARGE SCALE GENOMIC DNA]</scope>
    <source>
        <strain evidence="2 3">AS1</strain>
    </source>
</reference>
<dbReference type="PANTHER" id="PTHR40278:SF1">
    <property type="entry name" value="DNA UTILIZATION PROTEIN HOFN"/>
    <property type="match status" value="1"/>
</dbReference>
<evidence type="ECO:0000256" key="1">
    <source>
        <dbReference type="SAM" id="Phobius"/>
    </source>
</evidence>
<dbReference type="OrthoDB" id="6519106at2"/>
<dbReference type="Proteomes" id="UP000192769">
    <property type="component" value="Unassembled WGS sequence"/>
</dbReference>
<evidence type="ECO:0000313" key="2">
    <source>
        <dbReference type="EMBL" id="OQP35637.1"/>
    </source>
</evidence>
<accession>A0A1V9DP71</accession>